<reference evidence="1 2" key="1">
    <citation type="journal article" date="2009" name="PLoS Genet.">
        <title>Genomic analysis of the basal lineage fungus Rhizopus oryzae reveals a whole-genome duplication.</title>
        <authorList>
            <person name="Ma L.-J."/>
            <person name="Ibrahim A.S."/>
            <person name="Skory C."/>
            <person name="Grabherr M.G."/>
            <person name="Burger G."/>
            <person name="Butler M."/>
            <person name="Elias M."/>
            <person name="Idnurm A."/>
            <person name="Lang B.F."/>
            <person name="Sone T."/>
            <person name="Abe A."/>
            <person name="Calvo S.E."/>
            <person name="Corrochano L.M."/>
            <person name="Engels R."/>
            <person name="Fu J."/>
            <person name="Hansberg W."/>
            <person name="Kim J.-M."/>
            <person name="Kodira C.D."/>
            <person name="Koehrsen M.J."/>
            <person name="Liu B."/>
            <person name="Miranda-Saavedra D."/>
            <person name="O'Leary S."/>
            <person name="Ortiz-Castellanos L."/>
            <person name="Poulter R."/>
            <person name="Rodriguez-Romero J."/>
            <person name="Ruiz-Herrera J."/>
            <person name="Shen Y.-Q."/>
            <person name="Zeng Q."/>
            <person name="Galagan J."/>
            <person name="Birren B.W."/>
            <person name="Cuomo C.A."/>
            <person name="Wickes B.L."/>
        </authorList>
    </citation>
    <scope>NUCLEOTIDE SEQUENCE [LARGE SCALE GENOMIC DNA]</scope>
    <source>
        <strain evidence="2">RA 99-880 / ATCC MYA-4621 / FGSC 9543 / NRRL 43880</strain>
    </source>
</reference>
<dbReference type="EMBL" id="CH476746">
    <property type="protein sequence ID" value="EIE90546.1"/>
    <property type="molecule type" value="Genomic_DNA"/>
</dbReference>
<dbReference type="InParanoid" id="I1CQ16"/>
<gene>
    <name evidence="1" type="ORF">RO3G_15257</name>
</gene>
<accession>I1CQ16</accession>
<dbReference type="VEuPathDB" id="FungiDB:RO3G_15257"/>
<evidence type="ECO:0000313" key="2">
    <source>
        <dbReference type="Proteomes" id="UP000009138"/>
    </source>
</evidence>
<dbReference type="RefSeq" id="XP_067525942.1">
    <property type="nucleotide sequence ID" value="XM_067669841.1"/>
</dbReference>
<dbReference type="Proteomes" id="UP000009138">
    <property type="component" value="Unassembled WGS sequence"/>
</dbReference>
<protein>
    <submittedName>
        <fullName evidence="1">Uncharacterized protein</fullName>
    </submittedName>
</protein>
<name>I1CQ16_RHIO9</name>
<sequence>MVTSLDVLFFLSYPVDCPFGDSCSPKKICCRTN</sequence>
<dbReference type="GeneID" id="93622222"/>
<proteinExistence type="predicted"/>
<dbReference type="AlphaFoldDB" id="I1CQ16"/>
<organism evidence="1 2">
    <name type="scientific">Rhizopus delemar (strain RA 99-880 / ATCC MYA-4621 / FGSC 9543 / NRRL 43880)</name>
    <name type="common">Mucormycosis agent</name>
    <name type="synonym">Rhizopus arrhizus var. delemar</name>
    <dbReference type="NCBI Taxonomy" id="246409"/>
    <lineage>
        <taxon>Eukaryota</taxon>
        <taxon>Fungi</taxon>
        <taxon>Fungi incertae sedis</taxon>
        <taxon>Mucoromycota</taxon>
        <taxon>Mucoromycotina</taxon>
        <taxon>Mucoromycetes</taxon>
        <taxon>Mucorales</taxon>
        <taxon>Mucorineae</taxon>
        <taxon>Rhizopodaceae</taxon>
        <taxon>Rhizopus</taxon>
    </lineage>
</organism>
<evidence type="ECO:0000313" key="1">
    <source>
        <dbReference type="EMBL" id="EIE90546.1"/>
    </source>
</evidence>
<keyword evidence="2" id="KW-1185">Reference proteome</keyword>